<dbReference type="STRING" id="71139.A0A059C4B5"/>
<feature type="repeat" description="ANK" evidence="1">
    <location>
        <begin position="37"/>
        <end position="58"/>
    </location>
</feature>
<reference evidence="4" key="1">
    <citation type="submission" date="2013-07" db="EMBL/GenBank/DDBJ databases">
        <title>The genome of Eucalyptus grandis.</title>
        <authorList>
            <person name="Schmutz J."/>
            <person name="Hayes R."/>
            <person name="Myburg A."/>
            <person name="Tuskan G."/>
            <person name="Grattapaglia D."/>
            <person name="Rokhsar D.S."/>
        </authorList>
    </citation>
    <scope>NUCLEOTIDE SEQUENCE</scope>
    <source>
        <tissue evidence="4">Leaf extractions</tissue>
    </source>
</reference>
<dbReference type="AlphaFoldDB" id="A0A059C4B5"/>
<dbReference type="OMA" id="INAELCC"/>
<evidence type="ECO:0000256" key="1">
    <source>
        <dbReference type="PROSITE-ProRule" id="PRU00023"/>
    </source>
</evidence>
<feature type="repeat" description="ANK" evidence="1">
    <location>
        <begin position="137"/>
        <end position="162"/>
    </location>
</feature>
<evidence type="ECO:0000313" key="4">
    <source>
        <dbReference type="EMBL" id="KCW73207.1"/>
    </source>
</evidence>
<evidence type="ECO:0000259" key="3">
    <source>
        <dbReference type="Pfam" id="PF13962"/>
    </source>
</evidence>
<name>A0A059C4B5_EUCGR</name>
<dbReference type="Gene3D" id="1.25.40.20">
    <property type="entry name" value="Ankyrin repeat-containing domain"/>
    <property type="match status" value="2"/>
</dbReference>
<dbReference type="Pfam" id="PF13962">
    <property type="entry name" value="PGG"/>
    <property type="match status" value="1"/>
</dbReference>
<dbReference type="EMBL" id="KK198757">
    <property type="protein sequence ID" value="KCW73207.1"/>
    <property type="molecule type" value="Genomic_DNA"/>
</dbReference>
<dbReference type="PROSITE" id="PS50088">
    <property type="entry name" value="ANK_REPEAT"/>
    <property type="match status" value="2"/>
</dbReference>
<dbReference type="SUPFAM" id="SSF48403">
    <property type="entry name" value="Ankyrin repeat"/>
    <property type="match status" value="1"/>
</dbReference>
<keyword evidence="2" id="KW-0472">Membrane</keyword>
<dbReference type="PROSITE" id="PS50297">
    <property type="entry name" value="ANK_REP_REGION"/>
    <property type="match status" value="2"/>
</dbReference>
<dbReference type="InParanoid" id="A0A059C4B5"/>
<organism evidence="4">
    <name type="scientific">Eucalyptus grandis</name>
    <name type="common">Flooded gum</name>
    <dbReference type="NCBI Taxonomy" id="71139"/>
    <lineage>
        <taxon>Eukaryota</taxon>
        <taxon>Viridiplantae</taxon>
        <taxon>Streptophyta</taxon>
        <taxon>Embryophyta</taxon>
        <taxon>Tracheophyta</taxon>
        <taxon>Spermatophyta</taxon>
        <taxon>Magnoliopsida</taxon>
        <taxon>eudicotyledons</taxon>
        <taxon>Gunneridae</taxon>
        <taxon>Pentapetalae</taxon>
        <taxon>rosids</taxon>
        <taxon>malvids</taxon>
        <taxon>Myrtales</taxon>
        <taxon>Myrtaceae</taxon>
        <taxon>Myrtoideae</taxon>
        <taxon>Eucalypteae</taxon>
        <taxon>Eucalyptus</taxon>
    </lineage>
</organism>
<keyword evidence="2" id="KW-1133">Transmembrane helix</keyword>
<dbReference type="SMART" id="SM00248">
    <property type="entry name" value="ANK"/>
    <property type="match status" value="4"/>
</dbReference>
<keyword evidence="2" id="KW-0812">Transmembrane</keyword>
<evidence type="ECO:0000256" key="2">
    <source>
        <dbReference type="SAM" id="Phobius"/>
    </source>
</evidence>
<dbReference type="PANTHER" id="PTHR24128">
    <property type="entry name" value="HOMEOBOX PROTEIN WARIAI"/>
    <property type="match status" value="1"/>
</dbReference>
<dbReference type="InterPro" id="IPR026961">
    <property type="entry name" value="PGG_dom"/>
</dbReference>
<keyword evidence="1" id="KW-0040">ANK repeat</keyword>
<dbReference type="InterPro" id="IPR002110">
    <property type="entry name" value="Ankyrin_rpt"/>
</dbReference>
<dbReference type="eggNOG" id="KOG0504">
    <property type="taxonomic scope" value="Eukaryota"/>
</dbReference>
<gene>
    <name evidence="4" type="ORF">EUGRSUZ_E01669</name>
</gene>
<protein>
    <recommendedName>
        <fullName evidence="3">PGG domain-containing protein</fullName>
    </recommendedName>
</protein>
<feature type="domain" description="PGG" evidence="3">
    <location>
        <begin position="222"/>
        <end position="315"/>
    </location>
</feature>
<proteinExistence type="predicted"/>
<dbReference type="PANTHER" id="PTHR24128:SF61">
    <property type="entry name" value="ANKYRIN REPEAT-CONTAINING PROTEIN BDA1-LIKE"/>
    <property type="match status" value="1"/>
</dbReference>
<dbReference type="Pfam" id="PF00023">
    <property type="entry name" value="Ank"/>
    <property type="match status" value="1"/>
</dbReference>
<accession>A0A059C4B5</accession>
<dbReference type="InterPro" id="IPR036770">
    <property type="entry name" value="Ankyrin_rpt-contain_sf"/>
</dbReference>
<feature type="transmembrane region" description="Helical" evidence="2">
    <location>
        <begin position="275"/>
        <end position="296"/>
    </location>
</feature>
<dbReference type="Gramene" id="KCW73207">
    <property type="protein sequence ID" value="KCW73207"/>
    <property type="gene ID" value="EUGRSUZ_E01669"/>
</dbReference>
<sequence length="345" mass="38605">MEQFLAEPAVKEGDIQALRAFIIGKADRLRELAISYDGHTLLHTACFIGHLNLVEALLGSIPEFARKKSVDDLYPLHIAAAQGHVKIAKELVEGRKDLCLLKGPDDRIPLHYAIENGLVDHLKQHNKEEVINWKDNEGNTALHCAVAAKNFEVIKFMLEEHALRRVVVDVNAHDNCWRTPLDFLGKEAVNRDIRGILNAVGAKHGAVRHSSLVLEGESRADICNALLVVAGVIASATYQSMLQPPHFKTEVDKTHTEGFRASYASYMTGFFGRDLAYTVFITGNTFGLLVSVQMIICLTRDLSVRLPMLLSMTLMVQTCYCHTYYLLYRTLEKEFGLINAELCCR</sequence>
<dbReference type="Pfam" id="PF12796">
    <property type="entry name" value="Ank_2"/>
    <property type="match status" value="1"/>
</dbReference>